<dbReference type="SUPFAM" id="SSF54637">
    <property type="entry name" value="Thioesterase/thiol ester dehydrase-isomerase"/>
    <property type="match status" value="1"/>
</dbReference>
<feature type="domain" description="Thioesterase" evidence="2">
    <location>
        <begin position="60"/>
        <end position="132"/>
    </location>
</feature>
<proteinExistence type="predicted"/>
<dbReference type="EC" id="3.1.2.-" evidence="3"/>
<comment type="caution">
    <text evidence="3">The sequence shown here is derived from an EMBL/GenBank/DDBJ whole genome shotgun (WGS) entry which is preliminary data.</text>
</comment>
<dbReference type="Gene3D" id="3.10.129.10">
    <property type="entry name" value="Hotdog Thioesterase"/>
    <property type="match status" value="1"/>
</dbReference>
<evidence type="ECO:0000256" key="1">
    <source>
        <dbReference type="ARBA" id="ARBA00022801"/>
    </source>
</evidence>
<sequence>MHSVPFVLPAVDALHRPDLRAAILSMPVARTLGLRVVGFTSGVSVIELDVRPEVTFDGRTVQGGIVGTLADFAGVSAATATLPPGGAASTTGFEVHHLSPAQGERLVAVGRAAFVGKSHAVSRVEVHALQERRESILVAIGTTTCRLILPAVPREG</sequence>
<evidence type="ECO:0000259" key="2">
    <source>
        <dbReference type="Pfam" id="PF03061"/>
    </source>
</evidence>
<name>A0ABV6AVY4_9DEIO</name>
<dbReference type="InterPro" id="IPR029069">
    <property type="entry name" value="HotDog_dom_sf"/>
</dbReference>
<dbReference type="RefSeq" id="WP_380005072.1">
    <property type="nucleotide sequence ID" value="NZ_JBHLYR010000009.1"/>
</dbReference>
<dbReference type="Pfam" id="PF03061">
    <property type="entry name" value="4HBT"/>
    <property type="match status" value="1"/>
</dbReference>
<accession>A0ABV6AVY4</accession>
<dbReference type="Proteomes" id="UP001589733">
    <property type="component" value="Unassembled WGS sequence"/>
</dbReference>
<evidence type="ECO:0000313" key="4">
    <source>
        <dbReference type="Proteomes" id="UP001589733"/>
    </source>
</evidence>
<dbReference type="GO" id="GO:0016787">
    <property type="term" value="F:hydrolase activity"/>
    <property type="evidence" value="ECO:0007669"/>
    <property type="project" value="UniProtKB-KW"/>
</dbReference>
<keyword evidence="4" id="KW-1185">Reference proteome</keyword>
<reference evidence="3 4" key="1">
    <citation type="submission" date="2024-09" db="EMBL/GenBank/DDBJ databases">
        <authorList>
            <person name="Sun Q."/>
            <person name="Mori K."/>
        </authorList>
    </citation>
    <scope>NUCLEOTIDE SEQUENCE [LARGE SCALE GENOMIC DNA]</scope>
    <source>
        <strain evidence="3 4">JCM 13503</strain>
    </source>
</reference>
<organism evidence="3 4">
    <name type="scientific">Deinococcus oregonensis</name>
    <dbReference type="NCBI Taxonomy" id="1805970"/>
    <lineage>
        <taxon>Bacteria</taxon>
        <taxon>Thermotogati</taxon>
        <taxon>Deinococcota</taxon>
        <taxon>Deinococci</taxon>
        <taxon>Deinococcales</taxon>
        <taxon>Deinococcaceae</taxon>
        <taxon>Deinococcus</taxon>
    </lineage>
</organism>
<gene>
    <name evidence="3" type="ORF">ACFFLM_02145</name>
</gene>
<dbReference type="InterPro" id="IPR003736">
    <property type="entry name" value="PAAI_dom"/>
</dbReference>
<keyword evidence="1 3" id="KW-0378">Hydrolase</keyword>
<dbReference type="CDD" id="cd03443">
    <property type="entry name" value="PaaI_thioesterase"/>
    <property type="match status" value="1"/>
</dbReference>
<evidence type="ECO:0000313" key="3">
    <source>
        <dbReference type="EMBL" id="MFB9990791.1"/>
    </source>
</evidence>
<dbReference type="NCBIfam" id="TIGR00369">
    <property type="entry name" value="unchar_dom_1"/>
    <property type="match status" value="1"/>
</dbReference>
<dbReference type="EMBL" id="JBHLYR010000009">
    <property type="protein sequence ID" value="MFB9990791.1"/>
    <property type="molecule type" value="Genomic_DNA"/>
</dbReference>
<protein>
    <submittedName>
        <fullName evidence="3">PaaI family thioesterase</fullName>
        <ecNumber evidence="3">3.1.2.-</ecNumber>
    </submittedName>
</protein>
<dbReference type="InterPro" id="IPR006683">
    <property type="entry name" value="Thioestr_dom"/>
</dbReference>